<keyword evidence="2" id="KW-0489">Methyltransferase</keyword>
<dbReference type="Proteomes" id="UP000190037">
    <property type="component" value="Unassembled WGS sequence"/>
</dbReference>
<dbReference type="InterPro" id="IPR050508">
    <property type="entry name" value="Methyltransf_Superfamily"/>
</dbReference>
<gene>
    <name evidence="2" type="ORF">B4N89_29760</name>
</gene>
<dbReference type="SUPFAM" id="SSF53335">
    <property type="entry name" value="S-adenosyl-L-methionine-dependent methyltransferases"/>
    <property type="match status" value="1"/>
</dbReference>
<dbReference type="GO" id="GO:0032259">
    <property type="term" value="P:methylation"/>
    <property type="evidence" value="ECO:0007669"/>
    <property type="project" value="UniProtKB-KW"/>
</dbReference>
<keyword evidence="3" id="KW-1185">Reference proteome</keyword>
<evidence type="ECO:0000259" key="1">
    <source>
        <dbReference type="Pfam" id="PF13649"/>
    </source>
</evidence>
<organism evidence="2 3">
    <name type="scientific">Embleya scabrispora</name>
    <dbReference type="NCBI Taxonomy" id="159449"/>
    <lineage>
        <taxon>Bacteria</taxon>
        <taxon>Bacillati</taxon>
        <taxon>Actinomycetota</taxon>
        <taxon>Actinomycetes</taxon>
        <taxon>Kitasatosporales</taxon>
        <taxon>Streptomycetaceae</taxon>
        <taxon>Embleya</taxon>
    </lineage>
</organism>
<sequence>MNTVEKMVVASPLRRGPQIWYETPLLLRLGGRLDPGAHALEIGCGTGRGIELILNRFGAARVDGIDVDPDSLARARRRWHGNSRVAIVQGSATDLRTAVDAADASYDAVFDFAIVHHIPDWRACLAEVGRVLRPGGRFYFSEMTARALARPTLALLFDHPTEDRFDARDFLAELPRHGLDVIGSKSLLGDYFFGVAQRREHTDPTPPTHDRDPH</sequence>
<accession>A0A1T3P8Y2</accession>
<dbReference type="EMBL" id="MWQN01000001">
    <property type="protein sequence ID" value="OPC85411.1"/>
    <property type="molecule type" value="Genomic_DNA"/>
</dbReference>
<comment type="caution">
    <text evidence="2">The sequence shown here is derived from an EMBL/GenBank/DDBJ whole genome shotgun (WGS) entry which is preliminary data.</text>
</comment>
<keyword evidence="2" id="KW-0808">Transferase</keyword>
<dbReference type="Gene3D" id="3.40.50.150">
    <property type="entry name" value="Vaccinia Virus protein VP39"/>
    <property type="match status" value="1"/>
</dbReference>
<dbReference type="CDD" id="cd02440">
    <property type="entry name" value="AdoMet_MTases"/>
    <property type="match status" value="1"/>
</dbReference>
<evidence type="ECO:0000313" key="2">
    <source>
        <dbReference type="EMBL" id="OPC85411.1"/>
    </source>
</evidence>
<dbReference type="InterPro" id="IPR029063">
    <property type="entry name" value="SAM-dependent_MTases_sf"/>
</dbReference>
<proteinExistence type="predicted"/>
<protein>
    <submittedName>
        <fullName evidence="2">SAM-dependent methyltransferase</fullName>
    </submittedName>
</protein>
<dbReference type="GO" id="GO:0008168">
    <property type="term" value="F:methyltransferase activity"/>
    <property type="evidence" value="ECO:0007669"/>
    <property type="project" value="UniProtKB-KW"/>
</dbReference>
<dbReference type="AlphaFoldDB" id="A0A1T3P8Y2"/>
<dbReference type="Pfam" id="PF13649">
    <property type="entry name" value="Methyltransf_25"/>
    <property type="match status" value="1"/>
</dbReference>
<name>A0A1T3P8Y2_9ACTN</name>
<dbReference type="STRING" id="159449.B4N89_29760"/>
<dbReference type="PANTHER" id="PTHR42912">
    <property type="entry name" value="METHYLTRANSFERASE"/>
    <property type="match status" value="1"/>
</dbReference>
<dbReference type="InterPro" id="IPR041698">
    <property type="entry name" value="Methyltransf_25"/>
</dbReference>
<dbReference type="OrthoDB" id="9810247at2"/>
<evidence type="ECO:0000313" key="3">
    <source>
        <dbReference type="Proteomes" id="UP000190037"/>
    </source>
</evidence>
<reference evidence="2 3" key="1">
    <citation type="submission" date="2017-03" db="EMBL/GenBank/DDBJ databases">
        <title>Draft genome sequence of Streptomyces scabrisporus NF3, endophyte isolated from Amphipterygium adstringens.</title>
        <authorList>
            <person name="Vazquez M."/>
            <person name="Ceapa C.D."/>
            <person name="Rodriguez Luna D."/>
            <person name="Sanchez Esquivel S."/>
        </authorList>
    </citation>
    <scope>NUCLEOTIDE SEQUENCE [LARGE SCALE GENOMIC DNA]</scope>
    <source>
        <strain evidence="2 3">NF3</strain>
    </source>
</reference>
<feature type="domain" description="Methyltransferase" evidence="1">
    <location>
        <begin position="40"/>
        <end position="136"/>
    </location>
</feature>